<feature type="compositionally biased region" description="Basic and acidic residues" evidence="1">
    <location>
        <begin position="41"/>
        <end position="56"/>
    </location>
</feature>
<evidence type="ECO:0000256" key="1">
    <source>
        <dbReference type="SAM" id="MobiDB-lite"/>
    </source>
</evidence>
<evidence type="ECO:0000313" key="2">
    <source>
        <dbReference type="Proteomes" id="UP000035680"/>
    </source>
</evidence>
<dbReference type="WBParaSite" id="SVE_0814300.1">
    <property type="protein sequence ID" value="SVE_0814300.1"/>
    <property type="gene ID" value="SVE_0814300"/>
</dbReference>
<dbReference type="Proteomes" id="UP000035680">
    <property type="component" value="Unassembled WGS sequence"/>
</dbReference>
<dbReference type="AlphaFoldDB" id="A0A0K0FGY6"/>
<keyword evidence="2" id="KW-1185">Reference proteome</keyword>
<organism evidence="2 3">
    <name type="scientific">Strongyloides venezuelensis</name>
    <name type="common">Threadworm</name>
    <dbReference type="NCBI Taxonomy" id="75913"/>
    <lineage>
        <taxon>Eukaryota</taxon>
        <taxon>Metazoa</taxon>
        <taxon>Ecdysozoa</taxon>
        <taxon>Nematoda</taxon>
        <taxon>Chromadorea</taxon>
        <taxon>Rhabditida</taxon>
        <taxon>Tylenchina</taxon>
        <taxon>Panagrolaimomorpha</taxon>
        <taxon>Strongyloidoidea</taxon>
        <taxon>Strongyloididae</taxon>
        <taxon>Strongyloides</taxon>
    </lineage>
</organism>
<feature type="compositionally biased region" description="Basic residues" evidence="1">
    <location>
        <begin position="57"/>
        <end position="67"/>
    </location>
</feature>
<sequence>MILLKQWFNNLRISNANKTKLESPNQMELLMEINNQSWKVKASDDTKNNKTASEWKMKKHLSRKFQS</sequence>
<proteinExistence type="predicted"/>
<feature type="region of interest" description="Disordered" evidence="1">
    <location>
        <begin position="40"/>
        <end position="67"/>
    </location>
</feature>
<evidence type="ECO:0000313" key="3">
    <source>
        <dbReference type="WBParaSite" id="SVE_0814300.1"/>
    </source>
</evidence>
<reference evidence="2" key="1">
    <citation type="submission" date="2014-07" db="EMBL/GenBank/DDBJ databases">
        <authorList>
            <person name="Martin A.A"/>
            <person name="De Silva N."/>
        </authorList>
    </citation>
    <scope>NUCLEOTIDE SEQUENCE</scope>
</reference>
<protein>
    <submittedName>
        <fullName evidence="3">Uncharacterized protein</fullName>
    </submittedName>
</protein>
<name>A0A0K0FGY6_STRVS</name>
<accession>A0A0K0FGY6</accession>
<reference evidence="3" key="2">
    <citation type="submission" date="2015-08" db="UniProtKB">
        <authorList>
            <consortium name="WormBaseParasite"/>
        </authorList>
    </citation>
    <scope>IDENTIFICATION</scope>
</reference>